<keyword evidence="1" id="KW-0472">Membrane</keyword>
<feature type="transmembrane region" description="Helical" evidence="1">
    <location>
        <begin position="25"/>
        <end position="43"/>
    </location>
</feature>
<dbReference type="EMBL" id="KQ417023">
    <property type="protein sequence ID" value="KOF94133.1"/>
    <property type="molecule type" value="Genomic_DNA"/>
</dbReference>
<evidence type="ECO:0000256" key="1">
    <source>
        <dbReference type="SAM" id="Phobius"/>
    </source>
</evidence>
<organism evidence="2">
    <name type="scientific">Octopus bimaculoides</name>
    <name type="common">California two-spotted octopus</name>
    <dbReference type="NCBI Taxonomy" id="37653"/>
    <lineage>
        <taxon>Eukaryota</taxon>
        <taxon>Metazoa</taxon>
        <taxon>Spiralia</taxon>
        <taxon>Lophotrochozoa</taxon>
        <taxon>Mollusca</taxon>
        <taxon>Cephalopoda</taxon>
        <taxon>Coleoidea</taxon>
        <taxon>Octopodiformes</taxon>
        <taxon>Octopoda</taxon>
        <taxon>Incirrata</taxon>
        <taxon>Octopodidae</taxon>
        <taxon>Octopus</taxon>
    </lineage>
</organism>
<protein>
    <submittedName>
        <fullName evidence="2">Uncharacterized protein</fullName>
    </submittedName>
</protein>
<gene>
    <name evidence="2" type="ORF">OCBIM_22002611mg</name>
</gene>
<name>A0A0L8HY40_OCTBM</name>
<reference evidence="2" key="1">
    <citation type="submission" date="2015-07" db="EMBL/GenBank/DDBJ databases">
        <title>MeaNS - Measles Nucleotide Surveillance Program.</title>
        <authorList>
            <person name="Tran T."/>
            <person name="Druce J."/>
        </authorList>
    </citation>
    <scope>NUCLEOTIDE SEQUENCE</scope>
    <source>
        <strain evidence="2">UCB-OBI-ISO-001</strain>
        <tissue evidence="2">Gonad</tissue>
    </source>
</reference>
<proteinExistence type="predicted"/>
<dbReference type="AlphaFoldDB" id="A0A0L8HY40"/>
<accession>A0A0L8HY40</accession>
<evidence type="ECO:0000313" key="2">
    <source>
        <dbReference type="EMBL" id="KOF94133.1"/>
    </source>
</evidence>
<keyword evidence="1" id="KW-1133">Transmembrane helix</keyword>
<keyword evidence="1" id="KW-0812">Transmembrane</keyword>
<sequence length="66" mass="7648">MGPATERLKLDLAGSQLQFYHNHAFFFYFGFGTTGIFNFIQFFSGEDLHNIKMSVTLFSFGEILNW</sequence>